<evidence type="ECO:0000256" key="4">
    <source>
        <dbReference type="ARBA" id="ARBA00022692"/>
    </source>
</evidence>
<keyword evidence="5 7" id="KW-1133">Transmembrane helix</keyword>
<feature type="transmembrane region" description="Helical" evidence="7">
    <location>
        <begin position="176"/>
        <end position="205"/>
    </location>
</feature>
<feature type="transmembrane region" description="Helical" evidence="7">
    <location>
        <begin position="97"/>
        <end position="113"/>
    </location>
</feature>
<dbReference type="PATRIC" id="fig|1441095.3.peg.2146"/>
<evidence type="ECO:0000259" key="9">
    <source>
        <dbReference type="Pfam" id="PF06750"/>
    </source>
</evidence>
<feature type="transmembrane region" description="Helical" evidence="7">
    <location>
        <begin position="225"/>
        <end position="244"/>
    </location>
</feature>
<reference evidence="11" key="1">
    <citation type="submission" date="2015-08" db="EMBL/GenBank/DDBJ databases">
        <title>Genome sequencing project for genomic taxonomy and phylogenomics of Bacillus-like bacteria.</title>
        <authorList>
            <person name="Liu B."/>
            <person name="Wang J."/>
            <person name="Zhu Y."/>
            <person name="Liu G."/>
            <person name="Chen Q."/>
            <person name="Chen Z."/>
            <person name="Lan J."/>
            <person name="Che J."/>
            <person name="Ge C."/>
            <person name="Shi H."/>
            <person name="Pan Z."/>
            <person name="Liu X."/>
        </authorList>
    </citation>
    <scope>NUCLEOTIDE SEQUENCE [LARGE SCALE GENOMIC DNA]</scope>
    <source>
        <strain evidence="11">FJAT-4402</strain>
    </source>
</reference>
<dbReference type="PANTHER" id="PTHR30487:SF0">
    <property type="entry name" value="PREPILIN LEADER PEPTIDASE_N-METHYLTRANSFERASE-RELATED"/>
    <property type="match status" value="1"/>
</dbReference>
<dbReference type="STRING" id="1441095.AM592_09765"/>
<dbReference type="Pfam" id="PF06750">
    <property type="entry name" value="A24_N_bact"/>
    <property type="match status" value="1"/>
</dbReference>
<dbReference type="GO" id="GO:0006465">
    <property type="term" value="P:signal peptide processing"/>
    <property type="evidence" value="ECO:0007669"/>
    <property type="project" value="TreeGrafter"/>
</dbReference>
<proteinExistence type="inferred from homology"/>
<comment type="subcellular location">
    <subcellularLocation>
        <location evidence="1">Cell membrane</location>
        <topology evidence="1">Multi-pass membrane protein</topology>
    </subcellularLocation>
</comment>
<feature type="domain" description="Prepilin type IV endopeptidase peptidase" evidence="8">
    <location>
        <begin position="101"/>
        <end position="204"/>
    </location>
</feature>
<evidence type="ECO:0000259" key="8">
    <source>
        <dbReference type="Pfam" id="PF01478"/>
    </source>
</evidence>
<dbReference type="Proteomes" id="UP000067625">
    <property type="component" value="Chromosome"/>
</dbReference>
<name>A0A0M5JBQ5_9BACI</name>
<reference evidence="10 11" key="2">
    <citation type="journal article" date="2016" name="Int. J. Syst. Evol. Microbiol.">
        <title>Bacillus gobiensis sp. nov., isolated from a soil sample.</title>
        <authorList>
            <person name="Liu B."/>
            <person name="Liu G.H."/>
            <person name="Cetin S."/>
            <person name="Schumann P."/>
            <person name="Pan Z.Z."/>
            <person name="Chen Q.Q."/>
        </authorList>
    </citation>
    <scope>NUCLEOTIDE SEQUENCE [LARGE SCALE GENOMIC DNA]</scope>
    <source>
        <strain evidence="10 11">FJAT-4402</strain>
    </source>
</reference>
<accession>A0A0M5JBQ5</accession>
<dbReference type="InterPro" id="IPR050882">
    <property type="entry name" value="Prepilin_peptidase/N-MTase"/>
</dbReference>
<evidence type="ECO:0000256" key="6">
    <source>
        <dbReference type="ARBA" id="ARBA00023136"/>
    </source>
</evidence>
<gene>
    <name evidence="10" type="ORF">AM592_09765</name>
</gene>
<dbReference type="InterPro" id="IPR000045">
    <property type="entry name" value="Prepilin_IV_endopep_pep"/>
</dbReference>
<dbReference type="GO" id="GO:0005886">
    <property type="term" value="C:plasma membrane"/>
    <property type="evidence" value="ECO:0007669"/>
    <property type="project" value="UniProtKB-SubCell"/>
</dbReference>
<comment type="similarity">
    <text evidence="2">Belongs to the peptidase A24 family.</text>
</comment>
<feature type="transmembrane region" description="Helical" evidence="7">
    <location>
        <begin position="6"/>
        <end position="24"/>
    </location>
</feature>
<dbReference type="InterPro" id="IPR010627">
    <property type="entry name" value="Prepilin_pept_A24_N"/>
</dbReference>
<dbReference type="Pfam" id="PF01478">
    <property type="entry name" value="Peptidase_A24"/>
    <property type="match status" value="1"/>
</dbReference>
<sequence>MLAMLLFFYGLLFGSFFNVAGYRIPKQISIIKPRSSCSNCKQTLSASELIPIFSYLIQGRKCKRCGSAIPAFYTWIELLTACLFALAGLLMGWSFELLVALLLISLLMIIIVSDGLHMIIPNRVLLFFLPLLIVVRILSPLEPWYGSITGGFIGFFLLLFISVISRGGMGGGDVKLFGLLGVVLGLKLVLLAFFLSCLFGVIAGYVGMAKGKIKKNQPIPFGPSIVAGSLTSYFLGESIIEWYFQSIGMG</sequence>
<dbReference type="PANTHER" id="PTHR30487">
    <property type="entry name" value="TYPE 4 PREPILIN-LIKE PROTEINS LEADER PEPTIDE-PROCESSING ENZYME"/>
    <property type="match status" value="1"/>
</dbReference>
<keyword evidence="6 7" id="KW-0472">Membrane</keyword>
<evidence type="ECO:0000256" key="7">
    <source>
        <dbReference type="SAM" id="Phobius"/>
    </source>
</evidence>
<evidence type="ECO:0000256" key="3">
    <source>
        <dbReference type="ARBA" id="ARBA00022475"/>
    </source>
</evidence>
<dbReference type="GO" id="GO:0004190">
    <property type="term" value="F:aspartic-type endopeptidase activity"/>
    <property type="evidence" value="ECO:0007669"/>
    <property type="project" value="InterPro"/>
</dbReference>
<dbReference type="EMBL" id="CP012600">
    <property type="protein sequence ID" value="ALC81857.1"/>
    <property type="molecule type" value="Genomic_DNA"/>
</dbReference>
<feature type="domain" description="Prepilin peptidase A24 N-terminal" evidence="9">
    <location>
        <begin position="9"/>
        <end position="87"/>
    </location>
</feature>
<feature type="transmembrane region" description="Helical" evidence="7">
    <location>
        <begin position="120"/>
        <end position="138"/>
    </location>
</feature>
<keyword evidence="11" id="KW-1185">Reference proteome</keyword>
<evidence type="ECO:0000313" key="10">
    <source>
        <dbReference type="EMBL" id="ALC81857.1"/>
    </source>
</evidence>
<feature type="transmembrane region" description="Helical" evidence="7">
    <location>
        <begin position="144"/>
        <end position="164"/>
    </location>
</feature>
<evidence type="ECO:0000256" key="1">
    <source>
        <dbReference type="ARBA" id="ARBA00004651"/>
    </source>
</evidence>
<keyword evidence="4 7" id="KW-0812">Transmembrane</keyword>
<dbReference type="RefSeq" id="WP_053603629.1">
    <property type="nucleotide sequence ID" value="NZ_CP012600.1"/>
</dbReference>
<evidence type="ECO:0000313" key="11">
    <source>
        <dbReference type="Proteomes" id="UP000067625"/>
    </source>
</evidence>
<feature type="transmembrane region" description="Helical" evidence="7">
    <location>
        <begin position="70"/>
        <end position="91"/>
    </location>
</feature>
<dbReference type="AlphaFoldDB" id="A0A0M5JBQ5"/>
<evidence type="ECO:0000256" key="5">
    <source>
        <dbReference type="ARBA" id="ARBA00022989"/>
    </source>
</evidence>
<evidence type="ECO:0000256" key="2">
    <source>
        <dbReference type="ARBA" id="ARBA00005801"/>
    </source>
</evidence>
<organism evidence="10 11">
    <name type="scientific">Bacillus gobiensis</name>
    <dbReference type="NCBI Taxonomy" id="1441095"/>
    <lineage>
        <taxon>Bacteria</taxon>
        <taxon>Bacillati</taxon>
        <taxon>Bacillota</taxon>
        <taxon>Bacilli</taxon>
        <taxon>Bacillales</taxon>
        <taxon>Bacillaceae</taxon>
        <taxon>Bacillus</taxon>
    </lineage>
</organism>
<protein>
    <submittedName>
        <fullName evidence="10">Prepilin peptidase</fullName>
    </submittedName>
</protein>
<keyword evidence="3" id="KW-1003">Cell membrane</keyword>
<dbReference type="OrthoDB" id="9789291at2"/>
<dbReference type="Gene3D" id="1.20.120.1220">
    <property type="match status" value="1"/>
</dbReference>